<name>A0A7R9AUV1_TIMSH</name>
<dbReference type="EMBL" id="OC001452">
    <property type="protein sequence ID" value="CAD7259944.1"/>
    <property type="molecule type" value="Genomic_DNA"/>
</dbReference>
<accession>A0A7R9AUV1</accession>
<sequence length="102" mass="11288">MDYYCPKRGFLSWDIDSAHVDLESELQALIAQAPEGEEARNGYFCFISFSLSVATLSVIISPGEEKSKGETLKEGQRGWFVVSLRISPSKGTARLGERATKK</sequence>
<proteinExistence type="predicted"/>
<evidence type="ECO:0000313" key="1">
    <source>
        <dbReference type="EMBL" id="CAD7259944.1"/>
    </source>
</evidence>
<organism evidence="1">
    <name type="scientific">Timema shepardi</name>
    <name type="common">Walking stick</name>
    <dbReference type="NCBI Taxonomy" id="629360"/>
    <lineage>
        <taxon>Eukaryota</taxon>
        <taxon>Metazoa</taxon>
        <taxon>Ecdysozoa</taxon>
        <taxon>Arthropoda</taxon>
        <taxon>Hexapoda</taxon>
        <taxon>Insecta</taxon>
        <taxon>Pterygota</taxon>
        <taxon>Neoptera</taxon>
        <taxon>Polyneoptera</taxon>
        <taxon>Phasmatodea</taxon>
        <taxon>Timematodea</taxon>
        <taxon>Timematoidea</taxon>
        <taxon>Timematidae</taxon>
        <taxon>Timema</taxon>
    </lineage>
</organism>
<reference evidence="1" key="1">
    <citation type="submission" date="2020-11" db="EMBL/GenBank/DDBJ databases">
        <authorList>
            <person name="Tran Van P."/>
        </authorList>
    </citation>
    <scope>NUCLEOTIDE SEQUENCE</scope>
</reference>
<protein>
    <submittedName>
        <fullName evidence="1">Uncharacterized protein</fullName>
    </submittedName>
</protein>
<gene>
    <name evidence="1" type="ORF">TSIB3V08_LOCUS4137</name>
</gene>
<dbReference type="AlphaFoldDB" id="A0A7R9AUV1"/>